<evidence type="ECO:0000313" key="14">
    <source>
        <dbReference type="EMBL" id="RDS83141.1"/>
    </source>
</evidence>
<keyword evidence="8" id="KW-0406">Ion transport</keyword>
<dbReference type="SUPFAM" id="SSF81296">
    <property type="entry name" value="E set domains"/>
    <property type="match status" value="1"/>
</dbReference>
<evidence type="ECO:0000313" key="15">
    <source>
        <dbReference type="Proteomes" id="UP000254258"/>
    </source>
</evidence>
<keyword evidence="6" id="KW-0630">Potassium</keyword>
<name>A0A370X4H0_9GAMM</name>
<keyword evidence="3" id="KW-0633">Potassium transport</keyword>
<evidence type="ECO:0000256" key="10">
    <source>
        <dbReference type="ARBA" id="ARBA00023303"/>
    </source>
</evidence>
<dbReference type="AlphaFoldDB" id="A0A370X4H0"/>
<dbReference type="EMBL" id="QRBE01000003">
    <property type="protein sequence ID" value="RDS83141.1"/>
    <property type="molecule type" value="Genomic_DNA"/>
</dbReference>
<dbReference type="InterPro" id="IPR013518">
    <property type="entry name" value="K_chnl_inward-rec_Kir_cyto"/>
</dbReference>
<keyword evidence="9 11" id="KW-0472">Membrane</keyword>
<keyword evidence="10 14" id="KW-0407">Ion channel</keyword>
<dbReference type="GO" id="GO:0034765">
    <property type="term" value="P:regulation of monoatomic ion transmembrane transport"/>
    <property type="evidence" value="ECO:0007669"/>
    <property type="project" value="TreeGrafter"/>
</dbReference>
<evidence type="ECO:0000259" key="13">
    <source>
        <dbReference type="Pfam" id="PF17655"/>
    </source>
</evidence>
<dbReference type="GO" id="GO:0034702">
    <property type="term" value="C:monoatomic ion channel complex"/>
    <property type="evidence" value="ECO:0007669"/>
    <property type="project" value="UniProtKB-KW"/>
</dbReference>
<keyword evidence="2" id="KW-0813">Transport</keyword>
<dbReference type="InterPro" id="IPR041647">
    <property type="entry name" value="IRK_C"/>
</dbReference>
<dbReference type="Gene3D" id="2.60.40.1400">
    <property type="entry name" value="G protein-activated inward rectifier potassium channel 1"/>
    <property type="match status" value="1"/>
</dbReference>
<dbReference type="Pfam" id="PF07885">
    <property type="entry name" value="Ion_trans_2"/>
    <property type="match status" value="1"/>
</dbReference>
<evidence type="ECO:0000256" key="6">
    <source>
        <dbReference type="ARBA" id="ARBA00022958"/>
    </source>
</evidence>
<evidence type="ECO:0000256" key="7">
    <source>
        <dbReference type="ARBA" id="ARBA00022989"/>
    </source>
</evidence>
<dbReference type="InterPro" id="IPR014756">
    <property type="entry name" value="Ig_E-set"/>
</dbReference>
<sequence length="305" mass="34575">MNGKRVVSLLRRPRVVQIGGHPFVSEGLNERFWDDFYHRALTMSWPAFFGFAISVFLIFNALFAMIYQVDPNGIANQFPKGLAGAFFFSVETLATVGYGDMHPQSVYTHVVATGEIILGMGNIAVFTGLIFARFSRPRAKILFGKHPIVRMIDGKQTLMMRAANMRLNLIAQASAKLHLLSMYASPEGFHIRRIIDLDLVRDQHPIFMLSWNIMHVIDESSPLYGVSPESLEASEATLLLTIEGTDETTSQSMMARHQWAIKDVRWNYRFIDLVRRDDDGVNIIDYTIFDEVLPLDEEQKELTGG</sequence>
<dbReference type="GO" id="GO:1990573">
    <property type="term" value="P:potassium ion import across plasma membrane"/>
    <property type="evidence" value="ECO:0007669"/>
    <property type="project" value="TreeGrafter"/>
</dbReference>
<evidence type="ECO:0000256" key="5">
    <source>
        <dbReference type="ARBA" id="ARBA00022882"/>
    </source>
</evidence>
<dbReference type="Proteomes" id="UP000254258">
    <property type="component" value="Unassembled WGS sequence"/>
</dbReference>
<evidence type="ECO:0000256" key="3">
    <source>
        <dbReference type="ARBA" id="ARBA00022538"/>
    </source>
</evidence>
<reference evidence="14 15" key="1">
    <citation type="submission" date="2018-07" db="EMBL/GenBank/DDBJ databases">
        <title>Dyella monticola sp. nov. and Dyella psychrodurans sp. nov. isolated from monsoon evergreen broad-leaved forest soil of Dinghu Mountain, China.</title>
        <authorList>
            <person name="Gao Z."/>
            <person name="Qiu L."/>
        </authorList>
    </citation>
    <scope>NUCLEOTIDE SEQUENCE [LARGE SCALE GENOMIC DNA]</scope>
    <source>
        <strain evidence="14 15">4G-K06</strain>
    </source>
</reference>
<dbReference type="GO" id="GO:0005242">
    <property type="term" value="F:inward rectifier potassium channel activity"/>
    <property type="evidence" value="ECO:0007669"/>
    <property type="project" value="InterPro"/>
</dbReference>
<evidence type="ECO:0000259" key="12">
    <source>
        <dbReference type="Pfam" id="PF07885"/>
    </source>
</evidence>
<feature type="domain" description="Inward rectifier potassium channel C-terminal" evidence="13">
    <location>
        <begin position="141"/>
        <end position="296"/>
    </location>
</feature>
<keyword evidence="4 11" id="KW-0812">Transmembrane</keyword>
<evidence type="ECO:0000256" key="2">
    <source>
        <dbReference type="ARBA" id="ARBA00022448"/>
    </source>
</evidence>
<evidence type="ECO:0000256" key="9">
    <source>
        <dbReference type="ARBA" id="ARBA00023136"/>
    </source>
</evidence>
<proteinExistence type="predicted"/>
<evidence type="ECO:0000256" key="1">
    <source>
        <dbReference type="ARBA" id="ARBA00004141"/>
    </source>
</evidence>
<gene>
    <name evidence="14" type="ORF">DWU98_06640</name>
</gene>
<dbReference type="PANTHER" id="PTHR11767">
    <property type="entry name" value="INWARD RECTIFIER POTASSIUM CHANNEL"/>
    <property type="match status" value="1"/>
</dbReference>
<evidence type="ECO:0000256" key="4">
    <source>
        <dbReference type="ARBA" id="ARBA00022692"/>
    </source>
</evidence>
<evidence type="ECO:0000256" key="11">
    <source>
        <dbReference type="SAM" id="Phobius"/>
    </source>
</evidence>
<feature type="domain" description="Potassium channel" evidence="12">
    <location>
        <begin position="58"/>
        <end position="134"/>
    </location>
</feature>
<dbReference type="OrthoDB" id="9799090at2"/>
<keyword evidence="15" id="KW-1185">Reference proteome</keyword>
<dbReference type="RefSeq" id="WP_115495080.1">
    <property type="nucleotide sequence ID" value="NZ_QRBE01000003.1"/>
</dbReference>
<dbReference type="SUPFAM" id="SSF81324">
    <property type="entry name" value="Voltage-gated potassium channels"/>
    <property type="match status" value="1"/>
</dbReference>
<dbReference type="InterPro" id="IPR016449">
    <property type="entry name" value="K_chnl_inward-rec_Kir"/>
</dbReference>
<dbReference type="Pfam" id="PF17655">
    <property type="entry name" value="IRK_C"/>
    <property type="match status" value="1"/>
</dbReference>
<comment type="subcellular location">
    <subcellularLocation>
        <location evidence="1">Membrane</location>
        <topology evidence="1">Multi-pass membrane protein</topology>
    </subcellularLocation>
</comment>
<dbReference type="PRINTS" id="PR01320">
    <property type="entry name" value="KIRCHANNEL"/>
</dbReference>
<comment type="caution">
    <text evidence="14">The sequence shown here is derived from an EMBL/GenBank/DDBJ whole genome shotgun (WGS) entry which is preliminary data.</text>
</comment>
<organism evidence="14 15">
    <name type="scientific">Dyella monticola</name>
    <dbReference type="NCBI Taxonomy" id="1927958"/>
    <lineage>
        <taxon>Bacteria</taxon>
        <taxon>Pseudomonadati</taxon>
        <taxon>Pseudomonadota</taxon>
        <taxon>Gammaproteobacteria</taxon>
        <taxon>Lysobacterales</taxon>
        <taxon>Rhodanobacteraceae</taxon>
        <taxon>Dyella</taxon>
    </lineage>
</organism>
<dbReference type="GO" id="GO:0005886">
    <property type="term" value="C:plasma membrane"/>
    <property type="evidence" value="ECO:0007669"/>
    <property type="project" value="TreeGrafter"/>
</dbReference>
<feature type="transmembrane region" description="Helical" evidence="11">
    <location>
        <begin position="47"/>
        <end position="69"/>
    </location>
</feature>
<accession>A0A370X4H0</accession>
<evidence type="ECO:0000256" key="8">
    <source>
        <dbReference type="ARBA" id="ARBA00023065"/>
    </source>
</evidence>
<keyword evidence="7 11" id="KW-1133">Transmembrane helix</keyword>
<dbReference type="InterPro" id="IPR013099">
    <property type="entry name" value="K_chnl_dom"/>
</dbReference>
<protein>
    <submittedName>
        <fullName evidence="14">Potassium channel protein</fullName>
    </submittedName>
</protein>
<dbReference type="PANTHER" id="PTHR11767:SF102">
    <property type="entry name" value="INWARDLY RECTIFYING POTASSIUM CHANNEL 1, ISOFORM F"/>
    <property type="match status" value="1"/>
</dbReference>
<keyword evidence="5" id="KW-0851">Voltage-gated channel</keyword>
<feature type="transmembrane region" description="Helical" evidence="11">
    <location>
        <begin position="110"/>
        <end position="132"/>
    </location>
</feature>
<dbReference type="Gene3D" id="1.10.287.70">
    <property type="match status" value="1"/>
</dbReference>